<feature type="compositionally biased region" description="Low complexity" evidence="1">
    <location>
        <begin position="168"/>
        <end position="195"/>
    </location>
</feature>
<feature type="compositionally biased region" description="Low complexity" evidence="1">
    <location>
        <begin position="99"/>
        <end position="121"/>
    </location>
</feature>
<proteinExistence type="predicted"/>
<evidence type="ECO:0000313" key="3">
    <source>
        <dbReference type="Proteomes" id="UP001165080"/>
    </source>
</evidence>
<gene>
    <name evidence="2" type="primary">PLEST004630</name>
    <name evidence="2" type="ORF">PLESTB_000491200</name>
</gene>
<sequence>MQGLQHSAPCSTYRWQRRHVDTPHVCGLAARVLSGLTGTPHPAWRGCCRIDDSPAGPRHAAAAARRGRAAAGETAKDPPTASPAADSAADRPGPGGGAAAQPQQEPQQQQQPVSQARRQFGPEPPPPAAAADEAGQAPRRRGRPPKQKADPAAVGHQQPPAESTVGTASVPLAEATAAVAAAVAAGAASRDSGVRGARRPFGPEPPPPPPPSDLPFSLPEDPSQLNADDILDLPLPDPRVGEPFRLDGDFGDLGDLAQRLGEQLGDDADFGAAAAAAAAAVGGGGVADGADEDADLDYDKLIALASRVDAAGYVARAFERAKQGLEPVPDPTLEDEAEAAAEAPPPPPPRQDAAPPSRPPGAPPEAAAAAASAQAAAAGYAPPPRPSGDAVYVDDVDDVEDEDEGEGEEEDTEAAEMEAEAAAARRVALLVDLLSASGAELEAKLETAAPEVDEQLLALLERRYTTALALRQDAASAERIATLYRALRYMYERRNSSAAERLLDDVLGILADEALQPDPDRRRGEAAARLRNAFTGGMLDVDVFTAAAALAEGRQAAAEALAGETVSLESFKAEAMGLLGHAKRVQQQTIASLETIEAEVARVRGEEGQAALEGREWQVRLEQVRLARTALEEREQSIGALEEVLALTRAVEIQMMTGRMSGGGDE</sequence>
<evidence type="ECO:0000313" key="2">
    <source>
        <dbReference type="EMBL" id="GLC51333.1"/>
    </source>
</evidence>
<name>A0A9W6BFY3_9CHLO</name>
<feature type="compositionally biased region" description="Basic and acidic residues" evidence="1">
    <location>
        <begin position="239"/>
        <end position="248"/>
    </location>
</feature>
<dbReference type="EMBL" id="BRXU01000004">
    <property type="protein sequence ID" value="GLC51333.1"/>
    <property type="molecule type" value="Genomic_DNA"/>
</dbReference>
<evidence type="ECO:0000256" key="1">
    <source>
        <dbReference type="SAM" id="MobiDB-lite"/>
    </source>
</evidence>
<reference evidence="2 3" key="1">
    <citation type="journal article" date="2023" name="Commun. Biol.">
        <title>Reorganization of the ancestral sex-determining regions during the evolution of trioecy in Pleodorina starrii.</title>
        <authorList>
            <person name="Takahashi K."/>
            <person name="Suzuki S."/>
            <person name="Kawai-Toyooka H."/>
            <person name="Yamamoto K."/>
            <person name="Hamaji T."/>
            <person name="Ootsuki R."/>
            <person name="Yamaguchi H."/>
            <person name="Kawachi M."/>
            <person name="Higashiyama T."/>
            <person name="Nozaki H."/>
        </authorList>
    </citation>
    <scope>NUCLEOTIDE SEQUENCE [LARGE SCALE GENOMIC DNA]</scope>
    <source>
        <strain evidence="2 3">NIES-4479</strain>
    </source>
</reference>
<feature type="region of interest" description="Disordered" evidence="1">
    <location>
        <begin position="398"/>
        <end position="417"/>
    </location>
</feature>
<dbReference type="AlphaFoldDB" id="A0A9W6BFY3"/>
<feature type="compositionally biased region" description="Pro residues" evidence="1">
    <location>
        <begin position="202"/>
        <end position="213"/>
    </location>
</feature>
<keyword evidence="3" id="KW-1185">Reference proteome</keyword>
<protein>
    <submittedName>
        <fullName evidence="2">Uncharacterized protein</fullName>
    </submittedName>
</protein>
<organism evidence="2 3">
    <name type="scientific">Pleodorina starrii</name>
    <dbReference type="NCBI Taxonomy" id="330485"/>
    <lineage>
        <taxon>Eukaryota</taxon>
        <taxon>Viridiplantae</taxon>
        <taxon>Chlorophyta</taxon>
        <taxon>core chlorophytes</taxon>
        <taxon>Chlorophyceae</taxon>
        <taxon>CS clade</taxon>
        <taxon>Chlamydomonadales</taxon>
        <taxon>Volvocaceae</taxon>
        <taxon>Pleodorina</taxon>
    </lineage>
</organism>
<comment type="caution">
    <text evidence="2">The sequence shown here is derived from an EMBL/GenBank/DDBJ whole genome shotgun (WGS) entry which is preliminary data.</text>
</comment>
<feature type="compositionally biased region" description="Low complexity" evidence="1">
    <location>
        <begin position="364"/>
        <end position="380"/>
    </location>
</feature>
<feature type="region of interest" description="Disordered" evidence="1">
    <location>
        <begin position="55"/>
        <end position="248"/>
    </location>
</feature>
<accession>A0A9W6BFY3</accession>
<dbReference type="Proteomes" id="UP001165080">
    <property type="component" value="Unassembled WGS sequence"/>
</dbReference>
<feature type="compositionally biased region" description="Low complexity" evidence="1">
    <location>
        <begin position="55"/>
        <end position="92"/>
    </location>
</feature>
<feature type="compositionally biased region" description="Pro residues" evidence="1">
    <location>
        <begin position="343"/>
        <end position="363"/>
    </location>
</feature>
<feature type="region of interest" description="Disordered" evidence="1">
    <location>
        <begin position="321"/>
        <end position="392"/>
    </location>
</feature>